<dbReference type="Pfam" id="PF17784">
    <property type="entry name" value="Sulfotransfer_4"/>
    <property type="match status" value="1"/>
</dbReference>
<reference evidence="2 3" key="1">
    <citation type="journal article" date="2018" name="IMA Fungus">
        <title>IMA Genome-F 9: Draft genome sequence of Annulohypoxylon stygium, Aspergillus mulundensis, Berkeleyomyces basicola (syn. Thielaviopsis basicola), Ceratocystis smalleyi, two Cercospora beticola strains, Coleophoma cylindrospora, Fusarium fracticaudum, Phialophora cf. hyalina, and Morchella septimelata.</title>
        <authorList>
            <person name="Wingfield B.D."/>
            <person name="Bills G.F."/>
            <person name="Dong Y."/>
            <person name="Huang W."/>
            <person name="Nel W.J."/>
            <person name="Swalarsk-Parry B.S."/>
            <person name="Vaghefi N."/>
            <person name="Wilken P.M."/>
            <person name="An Z."/>
            <person name="de Beer Z.W."/>
            <person name="De Vos L."/>
            <person name="Chen L."/>
            <person name="Duong T.A."/>
            <person name="Gao Y."/>
            <person name="Hammerbacher A."/>
            <person name="Kikkert J.R."/>
            <person name="Li Y."/>
            <person name="Li H."/>
            <person name="Li K."/>
            <person name="Li Q."/>
            <person name="Liu X."/>
            <person name="Ma X."/>
            <person name="Naidoo K."/>
            <person name="Pethybridge S.J."/>
            <person name="Sun J."/>
            <person name="Steenkamp E.T."/>
            <person name="van der Nest M.A."/>
            <person name="van Wyk S."/>
            <person name="Wingfield M.J."/>
            <person name="Xiong C."/>
            <person name="Yue Q."/>
            <person name="Zhang X."/>
        </authorList>
    </citation>
    <scope>NUCLEOTIDE SEQUENCE [LARGE SCALE GENOMIC DNA]</scope>
    <source>
        <strain evidence="2 3">BP5796</strain>
    </source>
</reference>
<protein>
    <recommendedName>
        <fullName evidence="4">Efflux pump antibiotic resistance protein</fullName>
    </recommendedName>
</protein>
<dbReference type="AlphaFoldDB" id="A0A3D8SI24"/>
<comment type="caution">
    <text evidence="2">The sequence shown here is derived from an EMBL/GenBank/DDBJ whole genome shotgun (WGS) entry which is preliminary data.</text>
</comment>
<dbReference type="PANTHER" id="PTHR36978">
    <property type="entry name" value="P-LOOP CONTAINING NUCLEOTIDE TRIPHOSPHATE HYDROLASE"/>
    <property type="match status" value="1"/>
</dbReference>
<accession>A0A3D8SI24</accession>
<dbReference type="OrthoDB" id="408152at2759"/>
<evidence type="ECO:0000313" key="3">
    <source>
        <dbReference type="Proteomes" id="UP000256328"/>
    </source>
</evidence>
<dbReference type="PANTHER" id="PTHR36978:SF4">
    <property type="entry name" value="P-LOOP CONTAINING NUCLEOSIDE TRIPHOSPHATE HYDROLASE PROTEIN"/>
    <property type="match status" value="1"/>
</dbReference>
<keyword evidence="1" id="KW-0812">Transmembrane</keyword>
<organism evidence="2 3">
    <name type="scientific">Coleophoma crateriformis</name>
    <dbReference type="NCBI Taxonomy" id="565419"/>
    <lineage>
        <taxon>Eukaryota</taxon>
        <taxon>Fungi</taxon>
        <taxon>Dikarya</taxon>
        <taxon>Ascomycota</taxon>
        <taxon>Pezizomycotina</taxon>
        <taxon>Leotiomycetes</taxon>
        <taxon>Helotiales</taxon>
        <taxon>Dermateaceae</taxon>
        <taxon>Coleophoma</taxon>
    </lineage>
</organism>
<dbReference type="SUPFAM" id="SSF52540">
    <property type="entry name" value="P-loop containing nucleoside triphosphate hydrolases"/>
    <property type="match status" value="1"/>
</dbReference>
<dbReference type="InterPro" id="IPR040632">
    <property type="entry name" value="Sulfotransfer_4"/>
</dbReference>
<keyword evidence="3" id="KW-1185">Reference proteome</keyword>
<proteinExistence type="predicted"/>
<evidence type="ECO:0008006" key="4">
    <source>
        <dbReference type="Google" id="ProtNLM"/>
    </source>
</evidence>
<feature type="transmembrane region" description="Helical" evidence="1">
    <location>
        <begin position="251"/>
        <end position="276"/>
    </location>
</feature>
<dbReference type="InterPro" id="IPR027417">
    <property type="entry name" value="P-loop_NTPase"/>
</dbReference>
<evidence type="ECO:0000313" key="2">
    <source>
        <dbReference type="EMBL" id="RDW85970.1"/>
    </source>
</evidence>
<dbReference type="Gene3D" id="3.40.50.300">
    <property type="entry name" value="P-loop containing nucleotide triphosphate hydrolases"/>
    <property type="match status" value="1"/>
</dbReference>
<keyword evidence="1" id="KW-1133">Transmembrane helix</keyword>
<gene>
    <name evidence="2" type="ORF">BP5796_04295</name>
</gene>
<keyword evidence="1" id="KW-0472">Membrane</keyword>
<dbReference type="EMBL" id="PDLN01000005">
    <property type="protein sequence ID" value="RDW85970.1"/>
    <property type="molecule type" value="Genomic_DNA"/>
</dbReference>
<dbReference type="Proteomes" id="UP000256328">
    <property type="component" value="Unassembled WGS sequence"/>
</dbReference>
<name>A0A3D8SI24_9HELO</name>
<evidence type="ECO:0000256" key="1">
    <source>
        <dbReference type="SAM" id="Phobius"/>
    </source>
</evidence>
<sequence length="278" mass="31379">MASTVSPSAAPPPPISENEGLKVINASLFRMATKSMAQAYIMLGYKTHHALLEDLTDTPWSKIEEAAEATWPTVPGARPRPPFSRADWDDLWGTEYDVVTDISSPFVLELIKAYPEAKVVVVQRDFDTWWPSFYSQVFNLNMTQPIAAINGWICWRIMGVRAVHATRKIIFGLFNGKSKAECEAHARETYDSYFREIRRLVPPDRRLEYKMGSGWEPLCTFLGNEIPDVDFPRANDRAAHQEETKSRLATIWGSFVKVGLPWAVALTVVGAAVLYARR</sequence>